<feature type="compositionally biased region" description="Basic and acidic residues" evidence="1">
    <location>
        <begin position="94"/>
        <end position="112"/>
    </location>
</feature>
<dbReference type="SUPFAM" id="SSF49879">
    <property type="entry name" value="SMAD/FHA domain"/>
    <property type="match status" value="1"/>
</dbReference>
<accession>A0A812T0M0</accession>
<dbReference type="Pfam" id="PF00498">
    <property type="entry name" value="FHA"/>
    <property type="match status" value="1"/>
</dbReference>
<evidence type="ECO:0000313" key="3">
    <source>
        <dbReference type="EMBL" id="CAE7498789.1"/>
    </source>
</evidence>
<dbReference type="PROSITE" id="PS50006">
    <property type="entry name" value="FHA_DOMAIN"/>
    <property type="match status" value="1"/>
</dbReference>
<dbReference type="Gene3D" id="2.60.200.20">
    <property type="match status" value="1"/>
</dbReference>
<evidence type="ECO:0000313" key="4">
    <source>
        <dbReference type="Proteomes" id="UP000604046"/>
    </source>
</evidence>
<feature type="domain" description="FHA" evidence="2">
    <location>
        <begin position="440"/>
        <end position="492"/>
    </location>
</feature>
<feature type="compositionally biased region" description="Gly residues" evidence="1">
    <location>
        <begin position="181"/>
        <end position="191"/>
    </location>
</feature>
<dbReference type="InterPro" id="IPR008984">
    <property type="entry name" value="SMAD_FHA_dom_sf"/>
</dbReference>
<feature type="compositionally biased region" description="Basic and acidic residues" evidence="1">
    <location>
        <begin position="212"/>
        <end position="221"/>
    </location>
</feature>
<feature type="compositionally biased region" description="Basic and acidic residues" evidence="1">
    <location>
        <begin position="1"/>
        <end position="67"/>
    </location>
</feature>
<dbReference type="EMBL" id="CAJNDS010002496">
    <property type="protein sequence ID" value="CAE7498789.1"/>
    <property type="molecule type" value="Genomic_DNA"/>
</dbReference>
<name>A0A812T0M0_9DINO</name>
<dbReference type="SMART" id="SM00240">
    <property type="entry name" value="FHA"/>
    <property type="match status" value="1"/>
</dbReference>
<feature type="region of interest" description="Disordered" evidence="1">
    <location>
        <begin position="1"/>
        <end position="279"/>
    </location>
</feature>
<reference evidence="3" key="1">
    <citation type="submission" date="2021-02" db="EMBL/GenBank/DDBJ databases">
        <authorList>
            <person name="Dougan E. K."/>
            <person name="Rhodes N."/>
            <person name="Thang M."/>
            <person name="Chan C."/>
        </authorList>
    </citation>
    <scope>NUCLEOTIDE SEQUENCE</scope>
</reference>
<organism evidence="3 4">
    <name type="scientific">Symbiodinium natans</name>
    <dbReference type="NCBI Taxonomy" id="878477"/>
    <lineage>
        <taxon>Eukaryota</taxon>
        <taxon>Sar</taxon>
        <taxon>Alveolata</taxon>
        <taxon>Dinophyceae</taxon>
        <taxon>Suessiales</taxon>
        <taxon>Symbiodiniaceae</taxon>
        <taxon>Symbiodinium</taxon>
    </lineage>
</organism>
<dbReference type="Proteomes" id="UP000604046">
    <property type="component" value="Unassembled WGS sequence"/>
</dbReference>
<evidence type="ECO:0000259" key="2">
    <source>
        <dbReference type="PROSITE" id="PS50006"/>
    </source>
</evidence>
<feature type="compositionally biased region" description="Low complexity" evidence="1">
    <location>
        <begin position="192"/>
        <end position="209"/>
    </location>
</feature>
<dbReference type="OrthoDB" id="1305878at2759"/>
<feature type="compositionally biased region" description="Basic and acidic residues" evidence="1">
    <location>
        <begin position="120"/>
        <end position="154"/>
    </location>
</feature>
<keyword evidence="4" id="KW-1185">Reference proteome</keyword>
<proteinExistence type="predicted"/>
<sequence>MPTKGDTKEKVRSKRKEDSKAEKSKAKKDAVKTKKDAKEKSTVKSGSRRKESQRNQAEDEAKERRDAAATAAAKKRKAEDATGPSKEKKKKSRKDKETSKSKAPEAPSDRRVQGGAADAAKAKKENKENGKDERTERKGKEANDKERQDRDKRSGAARGATGACAAEALDGDDGEKLQTGGSAGGSAGGSSGSRPPASKSRSPAMAKAADPVSKEKADKADKAHKRGSDSVSDYDSESATSGARRRKRREEAGLKAASGFGLAPPPPAPDASGPVMYGPSSLMPLPDKVKGLLEHKDSLAQEVLRMKMAVEAATGQPSKVEGREEPAETTLKMPTRLTECLMDPANHAKLLIKTGLLSATLNEEKHLVLRAPSPGRLKKTLGHLRRIAWACQWGCSSAKVFALLAERPAKPLNSIVLRLAATSSRLSSHDAKLSAKMRKLRMGTQAGPGMLVLEGITGLSRKHCTITFEPDKGACYVQDVSTNGTYLNGKRLPRPPYKNPSDARVRLFHGDELLFKLRSEDAEELGYVINLVELS</sequence>
<gene>
    <name evidence="3" type="primary">Prdx6</name>
    <name evidence="3" type="ORF">SNAT2548_LOCUS27939</name>
</gene>
<feature type="compositionally biased region" description="Low complexity" evidence="1">
    <location>
        <begin position="156"/>
        <end position="168"/>
    </location>
</feature>
<dbReference type="InterPro" id="IPR000253">
    <property type="entry name" value="FHA_dom"/>
</dbReference>
<comment type="caution">
    <text evidence="3">The sequence shown here is derived from an EMBL/GenBank/DDBJ whole genome shotgun (WGS) entry which is preliminary data.</text>
</comment>
<dbReference type="AlphaFoldDB" id="A0A812T0M0"/>
<protein>
    <submittedName>
        <fullName evidence="3">Prdx6 protein</fullName>
    </submittedName>
</protein>
<evidence type="ECO:0000256" key="1">
    <source>
        <dbReference type="SAM" id="MobiDB-lite"/>
    </source>
</evidence>